<protein>
    <submittedName>
        <fullName evidence="7">Oidioi.mRNA.OKI2018_I69.PAR.g10213.t1.cds</fullName>
    </submittedName>
</protein>
<reference evidence="7 8" key="1">
    <citation type="submission" date="2021-04" db="EMBL/GenBank/DDBJ databases">
        <authorList>
            <person name="Bliznina A."/>
        </authorList>
    </citation>
    <scope>NUCLEOTIDE SEQUENCE [LARGE SCALE GENOMIC DNA]</scope>
</reference>
<dbReference type="CDD" id="cd00009">
    <property type="entry name" value="AAA"/>
    <property type="match status" value="1"/>
</dbReference>
<dbReference type="SUPFAM" id="SSF52540">
    <property type="entry name" value="P-loop containing nucleoside triphosphate hydrolases"/>
    <property type="match status" value="1"/>
</dbReference>
<dbReference type="NCBIfam" id="NF001679">
    <property type="entry name" value="PRK00440.1"/>
    <property type="match status" value="1"/>
</dbReference>
<proteinExistence type="inferred from homology"/>
<dbReference type="InterPro" id="IPR050238">
    <property type="entry name" value="DNA_Rep/Repair_Clamp_Loader"/>
</dbReference>
<dbReference type="PANTHER" id="PTHR11669">
    <property type="entry name" value="REPLICATION FACTOR C / DNA POLYMERASE III GAMMA-TAU SUBUNIT"/>
    <property type="match status" value="1"/>
</dbReference>
<comment type="similarity">
    <text evidence="1">Belongs to the activator 1 small subunits family.</text>
</comment>
<dbReference type="Gene3D" id="1.10.8.60">
    <property type="match status" value="1"/>
</dbReference>
<evidence type="ECO:0000259" key="6">
    <source>
        <dbReference type="SMART" id="SM00382"/>
    </source>
</evidence>
<evidence type="ECO:0000256" key="1">
    <source>
        <dbReference type="ARBA" id="ARBA00005378"/>
    </source>
</evidence>
<dbReference type="InterPro" id="IPR008921">
    <property type="entry name" value="DNA_pol3_clamp-load_cplx_C"/>
</dbReference>
<evidence type="ECO:0000256" key="3">
    <source>
        <dbReference type="ARBA" id="ARBA00022741"/>
    </source>
</evidence>
<dbReference type="Gene3D" id="3.40.50.300">
    <property type="entry name" value="P-loop containing nucleotide triphosphate hydrolases"/>
    <property type="match status" value="1"/>
</dbReference>
<keyword evidence="4" id="KW-0067">ATP-binding</keyword>
<keyword evidence="3" id="KW-0547">Nucleotide-binding</keyword>
<dbReference type="Pfam" id="PF08542">
    <property type="entry name" value="Rep_fac_C"/>
    <property type="match status" value="1"/>
</dbReference>
<dbReference type="CDD" id="cd18140">
    <property type="entry name" value="HLD_clamp_RFC"/>
    <property type="match status" value="1"/>
</dbReference>
<gene>
    <name evidence="7" type="ORF">OKIOD_LOCUS1771</name>
</gene>
<keyword evidence="8" id="KW-1185">Reference proteome</keyword>
<dbReference type="SMART" id="SM00382">
    <property type="entry name" value="AAA"/>
    <property type="match status" value="1"/>
</dbReference>
<evidence type="ECO:0000313" key="7">
    <source>
        <dbReference type="EMBL" id="CAG5082810.1"/>
    </source>
</evidence>
<accession>A0ABN7RPQ9</accession>
<dbReference type="InterPro" id="IPR047854">
    <property type="entry name" value="RFC_lid"/>
</dbReference>
<dbReference type="InterPro" id="IPR013748">
    <property type="entry name" value="Rep_factorC_C"/>
</dbReference>
<dbReference type="PANTHER" id="PTHR11669:SF20">
    <property type="entry name" value="REPLICATION FACTOR C SUBUNIT 4"/>
    <property type="match status" value="1"/>
</dbReference>
<feature type="region of interest" description="Disordered" evidence="5">
    <location>
        <begin position="1"/>
        <end position="23"/>
    </location>
</feature>
<feature type="compositionally biased region" description="Gly residues" evidence="5">
    <location>
        <begin position="7"/>
        <end position="16"/>
    </location>
</feature>
<dbReference type="InterPro" id="IPR003959">
    <property type="entry name" value="ATPase_AAA_core"/>
</dbReference>
<evidence type="ECO:0000313" key="8">
    <source>
        <dbReference type="Proteomes" id="UP001158576"/>
    </source>
</evidence>
<dbReference type="SUPFAM" id="SSF48019">
    <property type="entry name" value="post-AAA+ oligomerization domain-like"/>
    <property type="match status" value="1"/>
</dbReference>
<sequence>MHAFLKGGSGVTGSTGGEKKKAPPRVLPWIEKYRPKGVNDVCAQEEVVAMLKAVLIEGKELPNMLFYGPPGTGKTSTILAMARDMFGNLMKERVCELNASDERGIAVVREKVKNFAMTTANSQRADGKKCPNFKLIILDEADSMTKSAQEALRRTMEVYSKGTRFCLLCNYVSRIIDPITSRTAKFRFRLLPKEIQYNQIRHIKEVENVNISENAVEELISVAAGDMRRAVNFLQSLHRLHAEEITPDDVRDVAILCPDGKISEVVNSARSKSYDNLVSKVKGLLQDGYPACQFMEQLMDAIIADEGIEDGQKVNIINQIGKADHALTDGSDENVQMMAIVSVLQRELSR</sequence>
<keyword evidence="2" id="KW-0235">DNA replication</keyword>
<dbReference type="Proteomes" id="UP001158576">
    <property type="component" value="Chromosome PAR"/>
</dbReference>
<organism evidence="7 8">
    <name type="scientific">Oikopleura dioica</name>
    <name type="common">Tunicate</name>
    <dbReference type="NCBI Taxonomy" id="34765"/>
    <lineage>
        <taxon>Eukaryota</taxon>
        <taxon>Metazoa</taxon>
        <taxon>Chordata</taxon>
        <taxon>Tunicata</taxon>
        <taxon>Appendicularia</taxon>
        <taxon>Copelata</taxon>
        <taxon>Oikopleuridae</taxon>
        <taxon>Oikopleura</taxon>
    </lineage>
</organism>
<evidence type="ECO:0000256" key="4">
    <source>
        <dbReference type="ARBA" id="ARBA00022840"/>
    </source>
</evidence>
<dbReference type="Pfam" id="PF00004">
    <property type="entry name" value="AAA"/>
    <property type="match status" value="1"/>
</dbReference>
<dbReference type="EMBL" id="OU015568">
    <property type="protein sequence ID" value="CAG5082810.1"/>
    <property type="molecule type" value="Genomic_DNA"/>
</dbReference>
<evidence type="ECO:0000256" key="2">
    <source>
        <dbReference type="ARBA" id="ARBA00022705"/>
    </source>
</evidence>
<name>A0ABN7RPQ9_OIKDI</name>
<evidence type="ECO:0000256" key="5">
    <source>
        <dbReference type="SAM" id="MobiDB-lite"/>
    </source>
</evidence>
<dbReference type="InterPro" id="IPR003593">
    <property type="entry name" value="AAA+_ATPase"/>
</dbReference>
<dbReference type="Gene3D" id="1.20.272.10">
    <property type="match status" value="1"/>
</dbReference>
<feature type="domain" description="AAA+ ATPase" evidence="6">
    <location>
        <begin position="60"/>
        <end position="194"/>
    </location>
</feature>
<dbReference type="InterPro" id="IPR027417">
    <property type="entry name" value="P-loop_NTPase"/>
</dbReference>